<evidence type="ECO:0000313" key="4">
    <source>
        <dbReference type="Proteomes" id="UP000232323"/>
    </source>
</evidence>
<evidence type="ECO:0000256" key="1">
    <source>
        <dbReference type="SAM" id="MobiDB-lite"/>
    </source>
</evidence>
<dbReference type="InterPro" id="IPR005303">
    <property type="entry name" value="MOCOS_middle"/>
</dbReference>
<feature type="region of interest" description="Disordered" evidence="1">
    <location>
        <begin position="681"/>
        <end position="731"/>
    </location>
</feature>
<feature type="compositionally biased region" description="Polar residues" evidence="1">
    <location>
        <begin position="498"/>
        <end position="510"/>
    </location>
</feature>
<dbReference type="SUPFAM" id="SSF50800">
    <property type="entry name" value="PK beta-barrel domain-like"/>
    <property type="match status" value="1"/>
</dbReference>
<feature type="compositionally biased region" description="Low complexity" evidence="1">
    <location>
        <begin position="511"/>
        <end position="521"/>
    </location>
</feature>
<dbReference type="GO" id="GO:0030170">
    <property type="term" value="F:pyridoxal phosphate binding"/>
    <property type="evidence" value="ECO:0007669"/>
    <property type="project" value="InterPro"/>
</dbReference>
<dbReference type="GO" id="GO:0003824">
    <property type="term" value="F:catalytic activity"/>
    <property type="evidence" value="ECO:0007669"/>
    <property type="project" value="InterPro"/>
</dbReference>
<evidence type="ECO:0000313" key="3">
    <source>
        <dbReference type="EMBL" id="GAX85249.1"/>
    </source>
</evidence>
<sequence>MIDASLAQEIKENFEAGHVCWDERDLGVGGKPTGAIRASLGSLSTIEEVQLLLRLISHYFVSSSHQDTDPPTLSKTGQAGNASRRPASAVAAAASAAASSAVPVEAAPCDGTANNDTRLWSGAAQSSSEEATGSSSSSSTALHEAPPLISQICGATLSDNPTVHTGMLTHMYIYPVKSCAPMQVPAWPVGPTGLLLDREWALLDDSSSGSGGSNGTVLTQKACPKMASVVPRLDLRAGTLTLHAPGCMESLAIQLSGTISVFKQSFTSNDLSRSEIKGGENTTFNLADGGNVDEDTLNQDDQRRTSSAQHLAGSFSLLERKRFSDEGMLGGNLMRDEKLLEQGIRVCGDLVCGWVVGEGGSQDGDQSTRIREWFRRAIGVPCRLVRQADGMRKTKRGYEDVQHDKKKKAQGQQGISVAALRDSSRKLSSHVGHGSPLMHVGETIPGDDIWDDNHRSPLGGSTGALGASRNADYINRTAEQSTSSLGGLGLLKKADFESSPQQNLGPQNVVQQQGDAAGSGSSSLGFANDGQYLLINAASLVDLNARLATSGRESKPLNERRFRPNLVVDGFEAYEEDQWIDVKVGSAGLEVLGTCPRCDMLSVDQESGLRGKPGVLLELAQYRRLGGKMHFGVLLATSAAVPAANTTAVLSFVGDALTPSVSQAALPAAAAAGTAAVAGDSAYSSPETATDATATSRSTTVKVQGNQAEAYEELPSSSGGQGKNVADDASDGSKFSHQHCYASGSAAIKQDSYMVTEDQQATRSINTTACDSSDNDSRWLSDHFKCVIRVGDNVSARLSTAR</sequence>
<feature type="compositionally biased region" description="Polar residues" evidence="1">
    <location>
        <begin position="63"/>
        <end position="81"/>
    </location>
</feature>
<dbReference type="EMBL" id="BEGY01000158">
    <property type="protein sequence ID" value="GAX85249.1"/>
    <property type="molecule type" value="Genomic_DNA"/>
</dbReference>
<dbReference type="SUPFAM" id="SSF141673">
    <property type="entry name" value="MOSC N-terminal domain-like"/>
    <property type="match status" value="1"/>
</dbReference>
<feature type="region of interest" description="Disordered" evidence="1">
    <location>
        <begin position="63"/>
        <end position="87"/>
    </location>
</feature>
<dbReference type="AlphaFoldDB" id="A0A250XQL6"/>
<comment type="caution">
    <text evidence="3">The sequence shown here is derived from an EMBL/GenBank/DDBJ whole genome shotgun (WGS) entry which is preliminary data.</text>
</comment>
<dbReference type="PROSITE" id="PS51340">
    <property type="entry name" value="MOSC"/>
    <property type="match status" value="1"/>
</dbReference>
<feature type="compositionally biased region" description="Low complexity" evidence="1">
    <location>
        <begin position="121"/>
        <end position="141"/>
    </location>
</feature>
<feature type="region of interest" description="Disordered" evidence="1">
    <location>
        <begin position="497"/>
        <end position="521"/>
    </location>
</feature>
<keyword evidence="4" id="KW-1185">Reference proteome</keyword>
<dbReference type="PANTHER" id="PTHR14237">
    <property type="entry name" value="MOLYBDOPTERIN COFACTOR SULFURASE MOSC"/>
    <property type="match status" value="1"/>
</dbReference>
<dbReference type="Pfam" id="PF03476">
    <property type="entry name" value="MOSC_N"/>
    <property type="match status" value="1"/>
</dbReference>
<dbReference type="OrthoDB" id="10264306at2759"/>
<name>A0A250XQL6_9CHLO</name>
<dbReference type="Pfam" id="PF03473">
    <property type="entry name" value="MOSC"/>
    <property type="match status" value="1"/>
</dbReference>
<protein>
    <recommendedName>
        <fullName evidence="2">MOSC domain-containing protein</fullName>
    </recommendedName>
</protein>
<dbReference type="InterPro" id="IPR011037">
    <property type="entry name" value="Pyrv_Knase-like_insert_dom_sf"/>
</dbReference>
<feature type="compositionally biased region" description="Low complexity" evidence="1">
    <location>
        <begin position="681"/>
        <end position="700"/>
    </location>
</feature>
<accession>A0A250XQL6</accession>
<dbReference type="STRING" id="1157962.A0A250XQL6"/>
<dbReference type="PANTHER" id="PTHR14237:SF19">
    <property type="entry name" value="MITOCHONDRIAL AMIDOXIME REDUCING COMPONENT 1"/>
    <property type="match status" value="1"/>
</dbReference>
<reference evidence="3 4" key="1">
    <citation type="submission" date="2017-08" db="EMBL/GenBank/DDBJ databases">
        <title>Acidophilic green algal genome provides insights into adaptation to an acidic environment.</title>
        <authorList>
            <person name="Hirooka S."/>
            <person name="Hirose Y."/>
            <person name="Kanesaki Y."/>
            <person name="Higuchi S."/>
            <person name="Fujiwara T."/>
            <person name="Onuma R."/>
            <person name="Era A."/>
            <person name="Ohbayashi R."/>
            <person name="Uzuka A."/>
            <person name="Nozaki H."/>
            <person name="Yoshikawa H."/>
            <person name="Miyagishima S.Y."/>
        </authorList>
    </citation>
    <scope>NUCLEOTIDE SEQUENCE [LARGE SCALE GENOMIC DNA]</scope>
    <source>
        <strain evidence="3 4">NIES-2499</strain>
    </source>
</reference>
<dbReference type="Proteomes" id="UP000232323">
    <property type="component" value="Unassembled WGS sequence"/>
</dbReference>
<evidence type="ECO:0000259" key="2">
    <source>
        <dbReference type="PROSITE" id="PS51340"/>
    </source>
</evidence>
<feature type="region of interest" description="Disordered" evidence="1">
    <location>
        <begin position="394"/>
        <end position="416"/>
    </location>
</feature>
<feature type="region of interest" description="Disordered" evidence="1">
    <location>
        <begin position="113"/>
        <end position="141"/>
    </location>
</feature>
<organism evidence="3 4">
    <name type="scientific">Chlamydomonas eustigma</name>
    <dbReference type="NCBI Taxonomy" id="1157962"/>
    <lineage>
        <taxon>Eukaryota</taxon>
        <taxon>Viridiplantae</taxon>
        <taxon>Chlorophyta</taxon>
        <taxon>core chlorophytes</taxon>
        <taxon>Chlorophyceae</taxon>
        <taxon>CS clade</taxon>
        <taxon>Chlamydomonadales</taxon>
        <taxon>Chlamydomonadaceae</taxon>
        <taxon>Chlamydomonas</taxon>
    </lineage>
</organism>
<dbReference type="InterPro" id="IPR005302">
    <property type="entry name" value="MoCF_Sase_C"/>
</dbReference>
<dbReference type="GO" id="GO:0030151">
    <property type="term" value="F:molybdenum ion binding"/>
    <property type="evidence" value="ECO:0007669"/>
    <property type="project" value="InterPro"/>
</dbReference>
<feature type="compositionally biased region" description="Basic and acidic residues" evidence="1">
    <location>
        <begin position="394"/>
        <end position="403"/>
    </location>
</feature>
<feature type="domain" description="MOSC" evidence="2">
    <location>
        <begin position="507"/>
        <end position="660"/>
    </location>
</feature>
<gene>
    <name evidence="3" type="ORF">CEUSTIGMA_g12669.t1</name>
</gene>
<proteinExistence type="predicted"/>